<keyword evidence="3" id="KW-1185">Reference proteome</keyword>
<dbReference type="Proteomes" id="UP000820669">
    <property type="component" value="Unassembled WGS sequence"/>
</dbReference>
<proteinExistence type="predicted"/>
<accession>A0ABX1SCA1</accession>
<evidence type="ECO:0000256" key="1">
    <source>
        <dbReference type="SAM" id="Phobius"/>
    </source>
</evidence>
<evidence type="ECO:0000313" key="2">
    <source>
        <dbReference type="EMBL" id="NMH99189.1"/>
    </source>
</evidence>
<name>A0ABX1SCA1_9PSEU</name>
<keyword evidence="1" id="KW-0812">Transmembrane</keyword>
<keyword evidence="1" id="KW-0472">Membrane</keyword>
<dbReference type="InterPro" id="IPR021443">
    <property type="entry name" value="DUF3093"/>
</dbReference>
<dbReference type="EMBL" id="JAAXLA010000032">
    <property type="protein sequence ID" value="NMH99189.1"/>
    <property type="molecule type" value="Genomic_DNA"/>
</dbReference>
<organism evidence="2 3">
    <name type="scientific">Pseudonocardia acidicola</name>
    <dbReference type="NCBI Taxonomy" id="2724939"/>
    <lineage>
        <taxon>Bacteria</taxon>
        <taxon>Bacillati</taxon>
        <taxon>Actinomycetota</taxon>
        <taxon>Actinomycetes</taxon>
        <taxon>Pseudonocardiales</taxon>
        <taxon>Pseudonocardiaceae</taxon>
        <taxon>Pseudonocardia</taxon>
    </lineage>
</organism>
<reference evidence="2 3" key="1">
    <citation type="submission" date="2020-04" db="EMBL/GenBank/DDBJ databases">
        <authorList>
            <person name="Klaysubun C."/>
            <person name="Duangmal K."/>
            <person name="Lipun K."/>
        </authorList>
    </citation>
    <scope>NUCLEOTIDE SEQUENCE [LARGE SCALE GENOMIC DNA]</scope>
    <source>
        <strain evidence="2 3">K10HN5</strain>
    </source>
</reference>
<feature type="transmembrane region" description="Helical" evidence="1">
    <location>
        <begin position="53"/>
        <end position="70"/>
    </location>
</feature>
<sequence length="159" mass="17545">MNQHQPTTPAATSGSPEFDERLSVPWWWYPPVIGVGVLLGAEVHMGYPGLRSWIGYAIAIPVLVAAFVWLGRTRVRAAGGELQVGSARVPLRFVGRAEVVPKKDKQIALGPELDPSAYLMHRAWVGPVVRVELLDPDDPTPYWIFSTRDPEGLLAALRR</sequence>
<dbReference type="Pfam" id="PF11292">
    <property type="entry name" value="DUF3093"/>
    <property type="match status" value="1"/>
</dbReference>
<dbReference type="RefSeq" id="WP_169382629.1">
    <property type="nucleotide sequence ID" value="NZ_JAAXLA010000032.1"/>
</dbReference>
<keyword evidence="1" id="KW-1133">Transmembrane helix</keyword>
<evidence type="ECO:0000313" key="3">
    <source>
        <dbReference type="Proteomes" id="UP000820669"/>
    </source>
</evidence>
<comment type="caution">
    <text evidence="2">The sequence shown here is derived from an EMBL/GenBank/DDBJ whole genome shotgun (WGS) entry which is preliminary data.</text>
</comment>
<gene>
    <name evidence="2" type="ORF">HF526_18000</name>
</gene>
<protein>
    <submittedName>
        <fullName evidence="2">DUF3093 domain-containing protein</fullName>
    </submittedName>
</protein>